<protein>
    <submittedName>
        <fullName evidence="2">HNH endonuclease</fullName>
    </submittedName>
</protein>
<dbReference type="GO" id="GO:0003676">
    <property type="term" value="F:nucleic acid binding"/>
    <property type="evidence" value="ECO:0007669"/>
    <property type="project" value="InterPro"/>
</dbReference>
<dbReference type="RefSeq" id="WP_115457321.1">
    <property type="nucleotide sequence ID" value="NZ_QRAP01000002.1"/>
</dbReference>
<evidence type="ECO:0000313" key="2">
    <source>
        <dbReference type="EMBL" id="RDK95571.1"/>
    </source>
</evidence>
<reference evidence="2 3" key="1">
    <citation type="submission" date="2018-07" db="EMBL/GenBank/DDBJ databases">
        <title>Genomic Encyclopedia of Type Strains, Phase IV (KMG-IV): sequencing the most valuable type-strain genomes for metagenomic binning, comparative biology and taxonomic classification.</title>
        <authorList>
            <person name="Goeker M."/>
        </authorList>
    </citation>
    <scope>NUCLEOTIDE SEQUENCE [LARGE SCALE GENOMIC DNA]</scope>
    <source>
        <strain evidence="2 3">DSM 103736</strain>
    </source>
</reference>
<keyword evidence="2" id="KW-0378">Hydrolase</keyword>
<dbReference type="GO" id="GO:0004519">
    <property type="term" value="F:endonuclease activity"/>
    <property type="evidence" value="ECO:0007669"/>
    <property type="project" value="UniProtKB-KW"/>
</dbReference>
<feature type="domain" description="HNH nuclease" evidence="1">
    <location>
        <begin position="18"/>
        <end position="71"/>
    </location>
</feature>
<dbReference type="CDD" id="cd00085">
    <property type="entry name" value="HNHc"/>
    <property type="match status" value="1"/>
</dbReference>
<dbReference type="Pfam" id="PF01844">
    <property type="entry name" value="HNH"/>
    <property type="match status" value="1"/>
</dbReference>
<dbReference type="EMBL" id="QRAP01000002">
    <property type="protein sequence ID" value="RDK95571.1"/>
    <property type="molecule type" value="Genomic_DNA"/>
</dbReference>
<evidence type="ECO:0000259" key="1">
    <source>
        <dbReference type="SMART" id="SM00507"/>
    </source>
</evidence>
<dbReference type="OrthoDB" id="9802640at2"/>
<comment type="caution">
    <text evidence="2">The sequence shown here is derived from an EMBL/GenBank/DDBJ whole genome shotgun (WGS) entry which is preliminary data.</text>
</comment>
<evidence type="ECO:0000313" key="3">
    <source>
        <dbReference type="Proteomes" id="UP000254848"/>
    </source>
</evidence>
<dbReference type="GO" id="GO:0008270">
    <property type="term" value="F:zinc ion binding"/>
    <property type="evidence" value="ECO:0007669"/>
    <property type="project" value="InterPro"/>
</dbReference>
<dbReference type="InterPro" id="IPR002711">
    <property type="entry name" value="HNH"/>
</dbReference>
<dbReference type="Gene3D" id="1.10.30.50">
    <property type="match status" value="1"/>
</dbReference>
<dbReference type="AlphaFoldDB" id="A0A370R0Y1"/>
<dbReference type="Proteomes" id="UP000254848">
    <property type="component" value="Unassembled WGS sequence"/>
</dbReference>
<dbReference type="InterPro" id="IPR003615">
    <property type="entry name" value="HNH_nuc"/>
</dbReference>
<keyword evidence="3" id="KW-1185">Reference proteome</keyword>
<dbReference type="SMART" id="SM00507">
    <property type="entry name" value="HNHc"/>
    <property type="match status" value="1"/>
</dbReference>
<sequence>MSIENVSRLKRNRGVPVAIRRKLLEKYDHACAACGVKDDVVPLELAHLVPTYAGGESSEDNLTILCPNCHRTFDRQPREYEFVSFLTELLKNHPNFSDIQQEILLGREIRYRADLLVNRRLNDTKEVLLIECKTYLALTSGHIHNVIGQLEKYKSSYGNGRMVLAIPATLRATDLSALNVADIEAWDIKYIANNFSKQIEAASPSYYRALFLARITRPTKKITREQELINSLSSCIPGKNDCYVYQNLVGDILEHLFTPPLGKPIPELSDKLKANRRDFIMPNYTDKGFWSFLRQKYGADYVVIDAKNYSRKVKKSEILQIANYLKPHGAGLFGLIISRKGGDALGCEHTLREQWLVHKKMILVLDDEDVKAMLVAKSDGRQPEEILGQKIEDFRLSM</sequence>
<proteinExistence type="predicted"/>
<name>A0A370R0Y1_9GAMM</name>
<organism evidence="2 3">
    <name type="scientific">Enterobacillus tribolii</name>
    <dbReference type="NCBI Taxonomy" id="1487935"/>
    <lineage>
        <taxon>Bacteria</taxon>
        <taxon>Pseudomonadati</taxon>
        <taxon>Pseudomonadota</taxon>
        <taxon>Gammaproteobacteria</taxon>
        <taxon>Enterobacterales</taxon>
        <taxon>Hafniaceae</taxon>
        <taxon>Enterobacillus</taxon>
    </lineage>
</organism>
<gene>
    <name evidence="2" type="ORF">C8D90_10242</name>
</gene>
<keyword evidence="2" id="KW-0540">Nuclease</keyword>
<keyword evidence="2" id="KW-0255">Endonuclease</keyword>
<accession>A0A370R0Y1</accession>